<keyword evidence="3" id="KW-1185">Reference proteome</keyword>
<evidence type="ECO:0000313" key="2">
    <source>
        <dbReference type="EMBL" id="MDM8195491.1"/>
    </source>
</evidence>
<reference evidence="2 3" key="2">
    <citation type="submission" date="2023-06" db="EMBL/GenBank/DDBJ databases">
        <authorList>
            <person name="Zeman M."/>
            <person name="Kubasova T."/>
            <person name="Jahodarova E."/>
            <person name="Nykrynova M."/>
            <person name="Rychlik I."/>
        </authorList>
    </citation>
    <scope>NUCLEOTIDE SEQUENCE [LARGE SCALE GENOMIC DNA]</scope>
    <source>
        <strain evidence="2 3">ET341</strain>
    </source>
</reference>
<keyword evidence="1" id="KW-0812">Transmembrane</keyword>
<evidence type="ECO:0008006" key="4">
    <source>
        <dbReference type="Google" id="ProtNLM"/>
    </source>
</evidence>
<dbReference type="Proteomes" id="UP001529275">
    <property type="component" value="Unassembled WGS sequence"/>
</dbReference>
<name>A0ABT7UH76_9FIRM</name>
<keyword evidence="1" id="KW-1133">Transmembrane helix</keyword>
<proteinExistence type="predicted"/>
<feature type="transmembrane region" description="Helical" evidence="1">
    <location>
        <begin position="23"/>
        <end position="41"/>
    </location>
</feature>
<dbReference type="EMBL" id="JAUDCK010000009">
    <property type="protein sequence ID" value="MDM8195491.1"/>
    <property type="molecule type" value="Genomic_DNA"/>
</dbReference>
<comment type="caution">
    <text evidence="2">The sequence shown here is derived from an EMBL/GenBank/DDBJ whole genome shotgun (WGS) entry which is preliminary data.</text>
</comment>
<sequence length="82" mass="9356">MVIVILLWAYVCDLFSGFDVNSLKLYIIFLIFLGVEIYKSMAQQLISEKFLWLSSKQENKVLRICGTVLVIGMLALIIAIKI</sequence>
<evidence type="ECO:0000256" key="1">
    <source>
        <dbReference type="SAM" id="Phobius"/>
    </source>
</evidence>
<gene>
    <name evidence="2" type="ORF">QUV98_04050</name>
</gene>
<keyword evidence="1" id="KW-0472">Membrane</keyword>
<organism evidence="2 3">
    <name type="scientific">Massilimicrobiota timonensis</name>
    <dbReference type="NCBI Taxonomy" id="1776392"/>
    <lineage>
        <taxon>Bacteria</taxon>
        <taxon>Bacillati</taxon>
        <taxon>Bacillota</taxon>
        <taxon>Erysipelotrichia</taxon>
        <taxon>Erysipelotrichales</taxon>
        <taxon>Erysipelotrichaceae</taxon>
        <taxon>Massilimicrobiota</taxon>
    </lineage>
</organism>
<accession>A0ABT7UH76</accession>
<evidence type="ECO:0000313" key="3">
    <source>
        <dbReference type="Proteomes" id="UP001529275"/>
    </source>
</evidence>
<reference evidence="3" key="1">
    <citation type="submission" date="2023-06" db="EMBL/GenBank/DDBJ databases">
        <title>Identification and characterization of horizontal gene transfer across gut microbiota members of farm animals based on homology search.</title>
        <authorList>
            <person name="Zeman M."/>
            <person name="Kubasova T."/>
            <person name="Jahodarova E."/>
            <person name="Nykrynova M."/>
            <person name="Rychlik I."/>
        </authorList>
    </citation>
    <scope>NUCLEOTIDE SEQUENCE [LARGE SCALE GENOMIC DNA]</scope>
    <source>
        <strain evidence="3">ET341</strain>
    </source>
</reference>
<protein>
    <recommendedName>
        <fullName evidence="4">DUF2065 domain-containing protein</fullName>
    </recommendedName>
</protein>
<feature type="transmembrane region" description="Helical" evidence="1">
    <location>
        <begin position="61"/>
        <end position="80"/>
    </location>
</feature>